<evidence type="ECO:0000313" key="1">
    <source>
        <dbReference type="EMBL" id="KAL2622163.1"/>
    </source>
</evidence>
<comment type="caution">
    <text evidence="1">The sequence shown here is derived from an EMBL/GenBank/DDBJ whole genome shotgun (WGS) entry which is preliminary data.</text>
</comment>
<dbReference type="EMBL" id="JBHFFA010000006">
    <property type="protein sequence ID" value="KAL2622163.1"/>
    <property type="molecule type" value="Genomic_DNA"/>
</dbReference>
<sequence length="250" mass="28537">MALNPQLFPNATPVPFMNEMFVLTRDSVEFQVENVPDAPGGKFVAKGAITISNVRIVFVANKPVGHITAFDLPLLYIHEEKFNQPIFFCNNLTGKVHPVVPEGENPSLYGVYNFKILFREGGVGTFVPLFFNLLRTVRGTNHEAVQPSTPPVDPLPSQQAPVDEMIRHAYMDPNDPTKLYLTMVPCVSQYFTWHPWRDFELPRNCYYADERFWCTTKSCMHHRLFLELNDPASSAYYSEKVETEGVAMRE</sequence>
<dbReference type="PANTHER" id="PTHR31606:SF1">
    <property type="entry name" value="WW DOMAIN BINDING PROTEIN 2, ISOFORM E"/>
    <property type="match status" value="1"/>
</dbReference>
<dbReference type="SUPFAM" id="SSF50729">
    <property type="entry name" value="PH domain-like"/>
    <property type="match status" value="1"/>
</dbReference>
<dbReference type="CDD" id="cd13214">
    <property type="entry name" value="PH-GRAM_WBP2"/>
    <property type="match status" value="1"/>
</dbReference>
<dbReference type="InterPro" id="IPR044852">
    <property type="entry name" value="WBP2-like"/>
</dbReference>
<proteinExistence type="predicted"/>
<gene>
    <name evidence="1" type="ORF">R1flu_002368</name>
</gene>
<dbReference type="PANTHER" id="PTHR31606">
    <property type="entry name" value="WW DOMAIN BINDING PROTEIN 2, ISOFORM E"/>
    <property type="match status" value="1"/>
</dbReference>
<dbReference type="Proteomes" id="UP001605036">
    <property type="component" value="Unassembled WGS sequence"/>
</dbReference>
<evidence type="ECO:0000313" key="2">
    <source>
        <dbReference type="Proteomes" id="UP001605036"/>
    </source>
</evidence>
<accession>A0ABD1Y5W6</accession>
<organism evidence="1 2">
    <name type="scientific">Riccia fluitans</name>
    <dbReference type="NCBI Taxonomy" id="41844"/>
    <lineage>
        <taxon>Eukaryota</taxon>
        <taxon>Viridiplantae</taxon>
        <taxon>Streptophyta</taxon>
        <taxon>Embryophyta</taxon>
        <taxon>Marchantiophyta</taxon>
        <taxon>Marchantiopsida</taxon>
        <taxon>Marchantiidae</taxon>
        <taxon>Marchantiales</taxon>
        <taxon>Ricciaceae</taxon>
        <taxon>Riccia</taxon>
    </lineage>
</organism>
<protein>
    <submittedName>
        <fullName evidence="1">Uncharacterized protein</fullName>
    </submittedName>
</protein>
<reference evidence="1 2" key="1">
    <citation type="submission" date="2024-09" db="EMBL/GenBank/DDBJ databases">
        <title>Chromosome-scale assembly of Riccia fluitans.</title>
        <authorList>
            <person name="Paukszto L."/>
            <person name="Sawicki J."/>
            <person name="Karawczyk K."/>
            <person name="Piernik-Szablinska J."/>
            <person name="Szczecinska M."/>
            <person name="Mazdziarz M."/>
        </authorList>
    </citation>
    <scope>NUCLEOTIDE SEQUENCE [LARGE SCALE GENOMIC DNA]</scope>
    <source>
        <strain evidence="1">Rf_01</strain>
        <tissue evidence="1">Aerial parts of the thallus</tissue>
    </source>
</reference>
<dbReference type="AlphaFoldDB" id="A0ABD1Y5W6"/>
<keyword evidence="2" id="KW-1185">Reference proteome</keyword>
<name>A0ABD1Y5W6_9MARC</name>